<evidence type="ECO:0000256" key="1">
    <source>
        <dbReference type="SAM" id="MobiDB-lite"/>
    </source>
</evidence>
<organism evidence="2">
    <name type="scientific">Bemisia tabaci negevirus 1</name>
    <dbReference type="NCBI Taxonomy" id="2840074"/>
    <lineage>
        <taxon>Viruses</taxon>
        <taxon>Riboviria</taxon>
        <taxon>Negevirus</taxon>
    </lineage>
</organism>
<name>A0A8E8FTP7_9VIRU</name>
<dbReference type="EMBL" id="MW256675">
    <property type="protein sequence ID" value="QWC36481.1"/>
    <property type="molecule type" value="Genomic_RNA"/>
</dbReference>
<evidence type="ECO:0000313" key="2">
    <source>
        <dbReference type="EMBL" id="QWC36481.1"/>
    </source>
</evidence>
<proteinExistence type="predicted"/>
<accession>A0A8E8FTP7</accession>
<feature type="compositionally biased region" description="Polar residues" evidence="1">
    <location>
        <begin position="189"/>
        <end position="218"/>
    </location>
</feature>
<sequence>MYLLYVSLLLFIPSFMCSPRDCTEPLLQQISGLRNKNNALAVEVNQLVVKHHNAQNSKPTTKDLLMSVIYLSPNYTSSKRDKVTTQIKDTLKIKLKLYNMNRRIIRDLTHQVAECYRRRLKYSADRGRHLNVSILPGPRETLILTNDDQIMDARPVDPDYDKPRNVNKELQTVANRVAALPLLPDGTTPLRTTRFYGNSQNSTPDNRRFNGNSQNSTPDNRRFKTSPKITNSKFNDNDEVTLSDIETPRRGYNY</sequence>
<protein>
    <submittedName>
        <fullName evidence="2">ORF4</fullName>
    </submittedName>
</protein>
<reference evidence="2" key="2">
    <citation type="journal article" date="2021" name="NPJ Biofilms Microbiomes">
        <title>Diversity and infectivity of the RNA virome among different cryptic species of an agriculturally important insect vector: whitefly Bemisia tabaci.</title>
        <authorList>
            <person name="Huang H.J."/>
            <person name="Ye Z.X."/>
            <person name="Wang X."/>
            <person name="Yan X.T."/>
            <person name="Zhang Y."/>
            <person name="He Y.J."/>
            <person name="Qi Y.H."/>
            <person name="Zhang X.D."/>
            <person name="Zhuo J.C."/>
            <person name="Lu G."/>
            <person name="Lu J.B."/>
            <person name="Mao Q.Z."/>
            <person name="Sun Z.T."/>
            <person name="Yan F."/>
            <person name="Chen J.P."/>
            <person name="Zhang C.X."/>
            <person name="Li J.M."/>
        </authorList>
    </citation>
    <scope>NUCLEOTIDE SEQUENCE</scope>
    <source>
        <strain evidence="2">HU-N1</strain>
    </source>
</reference>
<feature type="region of interest" description="Disordered" evidence="1">
    <location>
        <begin position="188"/>
        <end position="254"/>
    </location>
</feature>
<reference evidence="2" key="1">
    <citation type="submission" date="2020-11" db="EMBL/GenBank/DDBJ databases">
        <authorList>
            <person name="Huang H.-J."/>
            <person name="Li J.-M."/>
        </authorList>
    </citation>
    <scope>NUCLEOTIDE SEQUENCE</scope>
    <source>
        <strain evidence="2">HU-N1</strain>
    </source>
</reference>